<dbReference type="Gene3D" id="3.40.630.30">
    <property type="match status" value="1"/>
</dbReference>
<keyword evidence="2" id="KW-0689">Ribosomal protein</keyword>
<name>A0A4R3LH79_9BACL</name>
<dbReference type="Pfam" id="PF00583">
    <property type="entry name" value="Acetyltransf_1"/>
    <property type="match status" value="1"/>
</dbReference>
<evidence type="ECO:0000259" key="1">
    <source>
        <dbReference type="PROSITE" id="PS51186"/>
    </source>
</evidence>
<dbReference type="AlphaFoldDB" id="A0A4R3LH79"/>
<dbReference type="PROSITE" id="PS51186">
    <property type="entry name" value="GNAT"/>
    <property type="match status" value="1"/>
</dbReference>
<dbReference type="SUPFAM" id="SSF55729">
    <property type="entry name" value="Acyl-CoA N-acyltransferases (Nat)"/>
    <property type="match status" value="1"/>
</dbReference>
<comment type="caution">
    <text evidence="2">The sequence shown here is derived from an EMBL/GenBank/DDBJ whole genome shotgun (WGS) entry which is preliminary data.</text>
</comment>
<dbReference type="EMBL" id="SMAG01000001">
    <property type="protein sequence ID" value="TCS96876.1"/>
    <property type="molecule type" value="Genomic_DNA"/>
</dbReference>
<dbReference type="OrthoDB" id="9802340at2"/>
<dbReference type="PANTHER" id="PTHR43415">
    <property type="entry name" value="SPERMIDINE N(1)-ACETYLTRANSFERASE"/>
    <property type="match status" value="1"/>
</dbReference>
<dbReference type="PANTHER" id="PTHR43415:SF3">
    <property type="entry name" value="GNAT-FAMILY ACETYLTRANSFERASE"/>
    <property type="match status" value="1"/>
</dbReference>
<sequence length="157" mass="18089">MEIRASRSEDMKSLMDLNHLIWNETNTPQIPHWESVEKYEKAFPAGSQHVAIVDQQVAGCIRFHHPLKALSNQHVLELDIGIHPHFQGKGIGSALLNYVYEVAQKQQIRKLSLRVLSTNHSAISFYKKNGFTEQGRLVEEFFINGRYVDDILMYKLV</sequence>
<feature type="domain" description="N-acetyltransferase" evidence="1">
    <location>
        <begin position="1"/>
        <end position="157"/>
    </location>
</feature>
<keyword evidence="2" id="KW-0687">Ribonucleoprotein</keyword>
<evidence type="ECO:0000313" key="3">
    <source>
        <dbReference type="Proteomes" id="UP000294937"/>
    </source>
</evidence>
<keyword evidence="3" id="KW-1185">Reference proteome</keyword>
<accession>A0A4R3LH79</accession>
<dbReference type="InterPro" id="IPR016181">
    <property type="entry name" value="Acyl_CoA_acyltransferase"/>
</dbReference>
<dbReference type="RefSeq" id="WP_131923253.1">
    <property type="nucleotide sequence ID" value="NZ_SMAG01000001.1"/>
</dbReference>
<gene>
    <name evidence="2" type="ORF">EDD58_101521</name>
</gene>
<dbReference type="InterPro" id="IPR000182">
    <property type="entry name" value="GNAT_dom"/>
</dbReference>
<protein>
    <submittedName>
        <fullName evidence="2">Ribosomal protein S18 acetylase RimI-like enzyme</fullName>
    </submittedName>
</protein>
<dbReference type="Proteomes" id="UP000294937">
    <property type="component" value="Unassembled WGS sequence"/>
</dbReference>
<dbReference type="GO" id="GO:0016747">
    <property type="term" value="F:acyltransferase activity, transferring groups other than amino-acyl groups"/>
    <property type="evidence" value="ECO:0007669"/>
    <property type="project" value="InterPro"/>
</dbReference>
<dbReference type="GO" id="GO:0005840">
    <property type="term" value="C:ribosome"/>
    <property type="evidence" value="ECO:0007669"/>
    <property type="project" value="UniProtKB-KW"/>
</dbReference>
<organism evidence="2 3">
    <name type="scientific">Hazenella coriacea</name>
    <dbReference type="NCBI Taxonomy" id="1179467"/>
    <lineage>
        <taxon>Bacteria</taxon>
        <taxon>Bacillati</taxon>
        <taxon>Bacillota</taxon>
        <taxon>Bacilli</taxon>
        <taxon>Bacillales</taxon>
        <taxon>Thermoactinomycetaceae</taxon>
        <taxon>Hazenella</taxon>
    </lineage>
</organism>
<proteinExistence type="predicted"/>
<dbReference type="CDD" id="cd04301">
    <property type="entry name" value="NAT_SF"/>
    <property type="match status" value="1"/>
</dbReference>
<evidence type="ECO:0000313" key="2">
    <source>
        <dbReference type="EMBL" id="TCS96876.1"/>
    </source>
</evidence>
<reference evidence="2 3" key="1">
    <citation type="submission" date="2019-03" db="EMBL/GenBank/DDBJ databases">
        <title>Genomic Encyclopedia of Type Strains, Phase IV (KMG-IV): sequencing the most valuable type-strain genomes for metagenomic binning, comparative biology and taxonomic classification.</title>
        <authorList>
            <person name="Goeker M."/>
        </authorList>
    </citation>
    <scope>NUCLEOTIDE SEQUENCE [LARGE SCALE GENOMIC DNA]</scope>
    <source>
        <strain evidence="2 3">DSM 45707</strain>
    </source>
</reference>